<keyword evidence="3" id="KW-0732">Signal</keyword>
<proteinExistence type="inferred from homology"/>
<feature type="domain" description="Carboxylesterase type B" evidence="4">
    <location>
        <begin position="25"/>
        <end position="543"/>
    </location>
</feature>
<feature type="signal peptide" evidence="3">
    <location>
        <begin position="1"/>
        <end position="23"/>
    </location>
</feature>
<evidence type="ECO:0000313" key="5">
    <source>
        <dbReference type="EMBL" id="KAL0062523.1"/>
    </source>
</evidence>
<dbReference type="SUPFAM" id="SSF53474">
    <property type="entry name" value="alpha/beta-Hydrolases"/>
    <property type="match status" value="1"/>
</dbReference>
<comment type="caution">
    <text evidence="5">The sequence shown here is derived from an EMBL/GenBank/DDBJ whole genome shotgun (WGS) entry which is preliminary data.</text>
</comment>
<dbReference type="EC" id="3.1.1.-" evidence="3"/>
<evidence type="ECO:0000256" key="3">
    <source>
        <dbReference type="RuleBase" id="RU361235"/>
    </source>
</evidence>
<dbReference type="InterPro" id="IPR019819">
    <property type="entry name" value="Carboxylesterase_B_CS"/>
</dbReference>
<evidence type="ECO:0000256" key="1">
    <source>
        <dbReference type="ARBA" id="ARBA00005964"/>
    </source>
</evidence>
<keyword evidence="2 3" id="KW-0378">Hydrolase</keyword>
<evidence type="ECO:0000259" key="4">
    <source>
        <dbReference type="Pfam" id="PF00135"/>
    </source>
</evidence>
<keyword evidence="6" id="KW-1185">Reference proteome</keyword>
<dbReference type="InterPro" id="IPR002018">
    <property type="entry name" value="CarbesteraseB"/>
</dbReference>
<protein>
    <recommendedName>
        <fullName evidence="3">Carboxylic ester hydrolase</fullName>
        <ecNumber evidence="3">3.1.1.-</ecNumber>
    </recommendedName>
</protein>
<evidence type="ECO:0000256" key="2">
    <source>
        <dbReference type="ARBA" id="ARBA00022801"/>
    </source>
</evidence>
<sequence length="558" mass="60872">MYPNILKILPAALIYSAVRAAAASPTVTLGRTTLVGKDVTLLKQDFFGGIPYAKPPLGKLRLQPPIEAKLSEENFDAREFSPFCLQPETPKHPFSQMSEDCLTINVFRPSGICDSKNPTLPVLFWTYGGGFQGGLANDYNASAIVAQSVSRGTPIIFVSFNYRLGPLGLPQGKEADSKGILNLALRDQIAALEWVQKNIGAFGGDKRKVTVFGQSAGAILIAVQFLNPGFTRLVRGAIFESGSAASSVEHTADVRENAWSNFISGISECASLVNTTSTIDCLRSDSVNTSSIFSGLQAAITKSPEKYSFNPTLDGPGGFLPERPSKLFEKGIFARIPFIAGTNLDEGTFIVPQNLKDYGEQALHQGSIFTLSPPDVSAQEVAAAVDRILQLYPDVPALGSPFNTGNETFGLPGGYKRWAAINGDVAFQSQRRLWQRTAAKAGVKTYGYLFTQPQPDKGAFGVAHESEVKYVFGEQFANQSDTSLSRLMIDYWISFATNLDPNDGRGLRRPKWARYTPDNQVLLELNSANTRVIPDDFREEQISFMNQNALAFLHRRGL</sequence>
<name>A0ABR2ZP59_9AGAR</name>
<dbReference type="PROSITE" id="PS00122">
    <property type="entry name" value="CARBOXYLESTERASE_B_1"/>
    <property type="match status" value="1"/>
</dbReference>
<dbReference type="Proteomes" id="UP001437256">
    <property type="component" value="Unassembled WGS sequence"/>
</dbReference>
<dbReference type="Gene3D" id="3.40.50.1820">
    <property type="entry name" value="alpha/beta hydrolase"/>
    <property type="match status" value="1"/>
</dbReference>
<dbReference type="InterPro" id="IPR029058">
    <property type="entry name" value="AB_hydrolase_fold"/>
</dbReference>
<accession>A0ABR2ZP59</accession>
<evidence type="ECO:0000313" key="6">
    <source>
        <dbReference type="Proteomes" id="UP001437256"/>
    </source>
</evidence>
<dbReference type="InterPro" id="IPR050309">
    <property type="entry name" value="Type-B_Carboxylest/Lipase"/>
</dbReference>
<dbReference type="InterPro" id="IPR019826">
    <property type="entry name" value="Carboxylesterase_B_AS"/>
</dbReference>
<dbReference type="Pfam" id="PF00135">
    <property type="entry name" value="COesterase"/>
    <property type="match status" value="1"/>
</dbReference>
<reference evidence="5 6" key="1">
    <citation type="submission" date="2024-05" db="EMBL/GenBank/DDBJ databases">
        <title>A draft genome resource for the thread blight pathogen Marasmius tenuissimus strain MS-2.</title>
        <authorList>
            <person name="Yulfo-Soto G.E."/>
            <person name="Baruah I.K."/>
            <person name="Amoako-Attah I."/>
            <person name="Bukari Y."/>
            <person name="Meinhardt L.W."/>
            <person name="Bailey B.A."/>
            <person name="Cohen S.P."/>
        </authorList>
    </citation>
    <scope>NUCLEOTIDE SEQUENCE [LARGE SCALE GENOMIC DNA]</scope>
    <source>
        <strain evidence="5 6">MS-2</strain>
    </source>
</reference>
<dbReference type="EMBL" id="JBBXMP010000102">
    <property type="protein sequence ID" value="KAL0062523.1"/>
    <property type="molecule type" value="Genomic_DNA"/>
</dbReference>
<dbReference type="PANTHER" id="PTHR11559">
    <property type="entry name" value="CARBOXYLESTERASE"/>
    <property type="match status" value="1"/>
</dbReference>
<dbReference type="PROSITE" id="PS00941">
    <property type="entry name" value="CARBOXYLESTERASE_B_2"/>
    <property type="match status" value="1"/>
</dbReference>
<organism evidence="5 6">
    <name type="scientific">Marasmius tenuissimus</name>
    <dbReference type="NCBI Taxonomy" id="585030"/>
    <lineage>
        <taxon>Eukaryota</taxon>
        <taxon>Fungi</taxon>
        <taxon>Dikarya</taxon>
        <taxon>Basidiomycota</taxon>
        <taxon>Agaricomycotina</taxon>
        <taxon>Agaricomycetes</taxon>
        <taxon>Agaricomycetidae</taxon>
        <taxon>Agaricales</taxon>
        <taxon>Marasmiineae</taxon>
        <taxon>Marasmiaceae</taxon>
        <taxon>Marasmius</taxon>
    </lineage>
</organism>
<gene>
    <name evidence="5" type="ORF">AAF712_010562</name>
</gene>
<feature type="chain" id="PRO_5044962302" description="Carboxylic ester hydrolase" evidence="3">
    <location>
        <begin position="24"/>
        <end position="558"/>
    </location>
</feature>
<comment type="similarity">
    <text evidence="1 3">Belongs to the type-B carboxylesterase/lipase family.</text>
</comment>